<dbReference type="AlphaFoldDB" id="N8XUQ5"/>
<keyword evidence="1" id="KW-0472">Membrane</keyword>
<keyword evidence="1" id="KW-0812">Transmembrane</keyword>
<gene>
    <name evidence="2" type="ORF">F965_02140</name>
</gene>
<dbReference type="EMBL" id="APPI01000018">
    <property type="protein sequence ID" value="ENV12774.1"/>
    <property type="molecule type" value="Genomic_DNA"/>
</dbReference>
<feature type="transmembrane region" description="Helical" evidence="1">
    <location>
        <begin position="12"/>
        <end position="37"/>
    </location>
</feature>
<comment type="caution">
    <text evidence="2">The sequence shown here is derived from an EMBL/GenBank/DDBJ whole genome shotgun (WGS) entry which is preliminary data.</text>
</comment>
<protein>
    <submittedName>
        <fullName evidence="2">Uncharacterized protein</fullName>
    </submittedName>
</protein>
<reference evidence="2 3" key="1">
    <citation type="submission" date="2013-02" db="EMBL/GenBank/DDBJ databases">
        <title>The Genome Sequence of Acinetobacter schindleri NIPH 900.</title>
        <authorList>
            <consortium name="The Broad Institute Genome Sequencing Platform"/>
            <consortium name="The Broad Institute Genome Sequencing Center for Infectious Disease"/>
            <person name="Cerqueira G."/>
            <person name="Feldgarden M."/>
            <person name="Courvalin P."/>
            <person name="Perichon B."/>
            <person name="Grillot-Courvalin C."/>
            <person name="Clermont D."/>
            <person name="Rocha E."/>
            <person name="Yoon E.-J."/>
            <person name="Nemec A."/>
            <person name="Walker B."/>
            <person name="Young S.K."/>
            <person name="Zeng Q."/>
            <person name="Gargeya S."/>
            <person name="Fitzgerald M."/>
            <person name="Haas B."/>
            <person name="Abouelleil A."/>
            <person name="Alvarado L."/>
            <person name="Arachchi H.M."/>
            <person name="Berlin A.M."/>
            <person name="Chapman S.B."/>
            <person name="Dewar J."/>
            <person name="Goldberg J."/>
            <person name="Griggs A."/>
            <person name="Gujja S."/>
            <person name="Hansen M."/>
            <person name="Howarth C."/>
            <person name="Imamovic A."/>
            <person name="Larimer J."/>
            <person name="McCowan C."/>
            <person name="Murphy C."/>
            <person name="Neiman D."/>
            <person name="Pearson M."/>
            <person name="Priest M."/>
            <person name="Roberts A."/>
            <person name="Saif S."/>
            <person name="Shea T."/>
            <person name="Sisk P."/>
            <person name="Sykes S."/>
            <person name="Wortman J."/>
            <person name="Nusbaum C."/>
            <person name="Birren B."/>
        </authorList>
    </citation>
    <scope>NUCLEOTIDE SEQUENCE [LARGE SCALE GENOMIC DNA]</scope>
    <source>
        <strain evidence="2 3">NIPH 900</strain>
    </source>
</reference>
<dbReference type="Proteomes" id="UP000018438">
    <property type="component" value="Unassembled WGS sequence"/>
</dbReference>
<name>N8XUQ5_9GAMM</name>
<keyword evidence="3" id="KW-1185">Reference proteome</keyword>
<accession>N8XUQ5</accession>
<sequence>MKFNFSLDAALIITALTALLYLVAQVFLAGYISIFGADITVLNLTVQDKLYYGFLKSLVHTLYFTLALFVLFIAVPSIFNNFGGNIWLHKKLQNLRVAIHKDTKHRPVIHNSSFELEKALLHKDFKERAFLSCLNLSDNLGVRSAELRKLI</sequence>
<organism evidence="2 3">
    <name type="scientific">Acinetobacter schindleri NIPH 900</name>
    <dbReference type="NCBI Taxonomy" id="1217675"/>
    <lineage>
        <taxon>Bacteria</taxon>
        <taxon>Pseudomonadati</taxon>
        <taxon>Pseudomonadota</taxon>
        <taxon>Gammaproteobacteria</taxon>
        <taxon>Moraxellales</taxon>
        <taxon>Moraxellaceae</taxon>
        <taxon>Acinetobacter</taxon>
    </lineage>
</organism>
<evidence type="ECO:0000313" key="2">
    <source>
        <dbReference type="EMBL" id="ENV12774.1"/>
    </source>
</evidence>
<dbReference type="HOGENOM" id="CLU_1727424_0_0_6"/>
<keyword evidence="1" id="KW-1133">Transmembrane helix</keyword>
<feature type="transmembrane region" description="Helical" evidence="1">
    <location>
        <begin position="57"/>
        <end position="82"/>
    </location>
</feature>
<evidence type="ECO:0000256" key="1">
    <source>
        <dbReference type="SAM" id="Phobius"/>
    </source>
</evidence>
<evidence type="ECO:0000313" key="3">
    <source>
        <dbReference type="Proteomes" id="UP000018438"/>
    </source>
</evidence>
<proteinExistence type="predicted"/>